<feature type="signal peptide" evidence="1">
    <location>
        <begin position="1"/>
        <end position="18"/>
    </location>
</feature>
<feature type="chain" id="PRO_5001486594" description="Peptidase S1 domain-containing protein" evidence="1">
    <location>
        <begin position="19"/>
        <end position="400"/>
    </location>
</feature>
<keyword evidence="1" id="KW-0732">Signal</keyword>
<dbReference type="GO" id="GO:0006508">
    <property type="term" value="P:proteolysis"/>
    <property type="evidence" value="ECO:0007669"/>
    <property type="project" value="InterPro"/>
</dbReference>
<dbReference type="PROSITE" id="PS50240">
    <property type="entry name" value="TRYPSIN_DOM"/>
    <property type="match status" value="1"/>
</dbReference>
<evidence type="ECO:0000259" key="2">
    <source>
        <dbReference type="PROSITE" id="PS50240"/>
    </source>
</evidence>
<dbReference type="InterPro" id="IPR051333">
    <property type="entry name" value="CLIP_Serine_Protease"/>
</dbReference>
<dbReference type="PANTHER" id="PTHR24260">
    <property type="match status" value="1"/>
</dbReference>
<protein>
    <recommendedName>
        <fullName evidence="2">Peptidase S1 domain-containing protein</fullName>
    </recommendedName>
</protein>
<dbReference type="SMART" id="SM00020">
    <property type="entry name" value="Tryp_SPc"/>
    <property type="match status" value="1"/>
</dbReference>
<organism evidence="3 4">
    <name type="scientific">Ancylostoma ceylanicum</name>
    <dbReference type="NCBI Taxonomy" id="53326"/>
    <lineage>
        <taxon>Eukaryota</taxon>
        <taxon>Metazoa</taxon>
        <taxon>Ecdysozoa</taxon>
        <taxon>Nematoda</taxon>
        <taxon>Chromadorea</taxon>
        <taxon>Rhabditida</taxon>
        <taxon>Rhabditina</taxon>
        <taxon>Rhabditomorpha</taxon>
        <taxon>Strongyloidea</taxon>
        <taxon>Ancylostomatidae</taxon>
        <taxon>Ancylostomatinae</taxon>
        <taxon>Ancylostoma</taxon>
    </lineage>
</organism>
<evidence type="ECO:0000256" key="1">
    <source>
        <dbReference type="SAM" id="SignalP"/>
    </source>
</evidence>
<keyword evidence="4" id="KW-1185">Reference proteome</keyword>
<comment type="caution">
    <text evidence="3">The sequence shown here is derived from an EMBL/GenBank/DDBJ whole genome shotgun (WGS) entry which is preliminary data.</text>
</comment>
<dbReference type="AlphaFoldDB" id="A0A016SC38"/>
<dbReference type="InterPro" id="IPR018114">
    <property type="entry name" value="TRYPSIN_HIS"/>
</dbReference>
<proteinExistence type="predicted"/>
<dbReference type="EMBL" id="JARK01001586">
    <property type="protein sequence ID" value="EYB88238.1"/>
    <property type="molecule type" value="Genomic_DNA"/>
</dbReference>
<gene>
    <name evidence="3" type="primary">Acey_s0250.g142</name>
    <name evidence="3" type="ORF">Y032_0250g142</name>
</gene>
<sequence>MSRFPLFSLLFVFLLVRSRKLTTEENEQIKRKCGVHFLGDEVENQPGKRSYGGRKFKENEYPWTVIIALEDVMGLCSGALISQRHILTAAHCMMKMNDTYNKLQCDSNRSYSAVASMRYPNEILVYLGGNKTDCSDPGICPAYKASYEVAKITAHNYEICPKYNDLAIVELSQNISENIASPICTPSEDLQLDDVLYAAGSGMDYDVPSTLTDPHRFSRGQQVVAQKLYGVDELMRRILTLTFAKEISPGDSGGPLFQVDGSDRHTLVGITTGVNSTDRPKADVGENMQGYYVDVRQYLDWICKYSGVCTIEEDLNDEPPTDTVRSFRSTASTSTTTDNCFINGNSYCFIISDYDNIAIIFGNIRITDSRSWSAYSNIGSNHGSSSGDYDYSLNQKAVAK</sequence>
<dbReference type="PANTHER" id="PTHR24260:SF136">
    <property type="entry name" value="GH08193P-RELATED"/>
    <property type="match status" value="1"/>
</dbReference>
<dbReference type="InterPro" id="IPR009003">
    <property type="entry name" value="Peptidase_S1_PA"/>
</dbReference>
<dbReference type="InterPro" id="IPR001254">
    <property type="entry name" value="Trypsin_dom"/>
</dbReference>
<dbReference type="GO" id="GO:0004252">
    <property type="term" value="F:serine-type endopeptidase activity"/>
    <property type="evidence" value="ECO:0007669"/>
    <property type="project" value="InterPro"/>
</dbReference>
<reference evidence="4" key="1">
    <citation type="journal article" date="2015" name="Nat. Genet.">
        <title>The genome and transcriptome of the zoonotic hookworm Ancylostoma ceylanicum identify infection-specific gene families.</title>
        <authorList>
            <person name="Schwarz E.M."/>
            <person name="Hu Y."/>
            <person name="Antoshechkin I."/>
            <person name="Miller M.M."/>
            <person name="Sternberg P.W."/>
            <person name="Aroian R.V."/>
        </authorList>
    </citation>
    <scope>NUCLEOTIDE SEQUENCE</scope>
    <source>
        <strain evidence="4">HY135</strain>
    </source>
</reference>
<dbReference type="InterPro" id="IPR001314">
    <property type="entry name" value="Peptidase_S1A"/>
</dbReference>
<dbReference type="PRINTS" id="PR00722">
    <property type="entry name" value="CHYMOTRYPSIN"/>
</dbReference>
<dbReference type="STRING" id="53326.A0A016SC38"/>
<accession>A0A016SC38</accession>
<dbReference type="SUPFAM" id="SSF50494">
    <property type="entry name" value="Trypsin-like serine proteases"/>
    <property type="match status" value="1"/>
</dbReference>
<dbReference type="Proteomes" id="UP000024635">
    <property type="component" value="Unassembled WGS sequence"/>
</dbReference>
<dbReference type="OrthoDB" id="7754674at2759"/>
<dbReference type="PROSITE" id="PS00134">
    <property type="entry name" value="TRYPSIN_HIS"/>
    <property type="match status" value="1"/>
</dbReference>
<evidence type="ECO:0000313" key="3">
    <source>
        <dbReference type="EMBL" id="EYB88238.1"/>
    </source>
</evidence>
<dbReference type="InterPro" id="IPR005514">
    <property type="entry name" value="DUF316"/>
</dbReference>
<evidence type="ECO:0000313" key="4">
    <source>
        <dbReference type="Proteomes" id="UP000024635"/>
    </source>
</evidence>
<name>A0A016SC38_9BILA</name>
<feature type="domain" description="Peptidase S1" evidence="2">
    <location>
        <begin position="50"/>
        <end position="307"/>
    </location>
</feature>
<dbReference type="Gene3D" id="2.40.10.10">
    <property type="entry name" value="Trypsin-like serine proteases"/>
    <property type="match status" value="1"/>
</dbReference>
<dbReference type="Pfam" id="PF03761">
    <property type="entry name" value="DUF316"/>
    <property type="match status" value="1"/>
</dbReference>
<dbReference type="InterPro" id="IPR043504">
    <property type="entry name" value="Peptidase_S1_PA_chymotrypsin"/>
</dbReference>